<accession>A0A2U2PH74</accession>
<organism evidence="1 2">
    <name type="scientific">Pararcticibacter amylolyticus</name>
    <dbReference type="NCBI Taxonomy" id="2173175"/>
    <lineage>
        <taxon>Bacteria</taxon>
        <taxon>Pseudomonadati</taxon>
        <taxon>Bacteroidota</taxon>
        <taxon>Sphingobacteriia</taxon>
        <taxon>Sphingobacteriales</taxon>
        <taxon>Sphingobacteriaceae</taxon>
        <taxon>Pararcticibacter</taxon>
    </lineage>
</organism>
<reference evidence="1 2" key="1">
    <citation type="submission" date="2018-04" db="EMBL/GenBank/DDBJ databases">
        <title>Pedobacter chongqingensis sp. nov., isolated from a rottenly hemp rope.</title>
        <authorList>
            <person name="Cai Y."/>
        </authorList>
    </citation>
    <scope>NUCLEOTIDE SEQUENCE [LARGE SCALE GENOMIC DNA]</scope>
    <source>
        <strain evidence="1 2">FJ4-8</strain>
    </source>
</reference>
<name>A0A2U2PH74_9SPHI</name>
<keyword evidence="2" id="KW-1185">Reference proteome</keyword>
<dbReference type="Proteomes" id="UP000245647">
    <property type="component" value="Unassembled WGS sequence"/>
</dbReference>
<evidence type="ECO:0000313" key="1">
    <source>
        <dbReference type="EMBL" id="PWG80746.1"/>
    </source>
</evidence>
<evidence type="ECO:0000313" key="2">
    <source>
        <dbReference type="Proteomes" id="UP000245647"/>
    </source>
</evidence>
<gene>
    <name evidence="1" type="ORF">DDR33_09800</name>
</gene>
<comment type="caution">
    <text evidence="1">The sequence shown here is derived from an EMBL/GenBank/DDBJ whole genome shotgun (WGS) entry which is preliminary data.</text>
</comment>
<proteinExistence type="predicted"/>
<dbReference type="RefSeq" id="WP_109415602.1">
    <property type="nucleotide sequence ID" value="NZ_QEAS01000007.1"/>
</dbReference>
<sequence>MNIRKALLFIICILAVISITCRKDVDNRERKSIVFTLEEVKAQFLKKKIEKKLVYLVNDTITAQWAPVWTNNSFFKEEYIYSSSTGI</sequence>
<protein>
    <submittedName>
        <fullName evidence="1">Uncharacterized protein</fullName>
    </submittedName>
</protein>
<dbReference type="EMBL" id="QEAS01000007">
    <property type="protein sequence ID" value="PWG80746.1"/>
    <property type="molecule type" value="Genomic_DNA"/>
</dbReference>
<dbReference type="AlphaFoldDB" id="A0A2U2PH74"/>